<evidence type="ECO:0000313" key="5">
    <source>
        <dbReference type="EMBL" id="GFH47155.1"/>
    </source>
</evidence>
<accession>A0AAD3CLA7</accession>
<evidence type="ECO:0000256" key="4">
    <source>
        <dbReference type="SAM" id="SignalP"/>
    </source>
</evidence>
<feature type="repeat" description="PPR" evidence="2">
    <location>
        <begin position="533"/>
        <end position="570"/>
    </location>
</feature>
<feature type="compositionally biased region" description="Basic and acidic residues" evidence="3">
    <location>
        <begin position="229"/>
        <end position="256"/>
    </location>
</feature>
<evidence type="ECO:0000256" key="3">
    <source>
        <dbReference type="SAM" id="MobiDB-lite"/>
    </source>
</evidence>
<keyword evidence="4" id="KW-0732">Signal</keyword>
<evidence type="ECO:0000256" key="1">
    <source>
        <dbReference type="ARBA" id="ARBA00022737"/>
    </source>
</evidence>
<comment type="caution">
    <text evidence="5">The sequence shown here is derived from an EMBL/GenBank/DDBJ whole genome shotgun (WGS) entry which is preliminary data.</text>
</comment>
<protein>
    <recommendedName>
        <fullName evidence="7">Pentacotripeptide-repeat region of PRORP domain-containing protein</fullName>
    </recommendedName>
</protein>
<proteinExistence type="predicted"/>
<dbReference type="EMBL" id="BLLK01000022">
    <property type="protein sequence ID" value="GFH47155.1"/>
    <property type="molecule type" value="Genomic_DNA"/>
</dbReference>
<dbReference type="Pfam" id="PF12854">
    <property type="entry name" value="PPR_1"/>
    <property type="match status" value="1"/>
</dbReference>
<feature type="compositionally biased region" description="Acidic residues" evidence="3">
    <location>
        <begin position="257"/>
        <end position="272"/>
    </location>
</feature>
<name>A0AAD3CLA7_9STRA</name>
<organism evidence="5 6">
    <name type="scientific">Chaetoceros tenuissimus</name>
    <dbReference type="NCBI Taxonomy" id="426638"/>
    <lineage>
        <taxon>Eukaryota</taxon>
        <taxon>Sar</taxon>
        <taxon>Stramenopiles</taxon>
        <taxon>Ochrophyta</taxon>
        <taxon>Bacillariophyta</taxon>
        <taxon>Coscinodiscophyceae</taxon>
        <taxon>Chaetocerotophycidae</taxon>
        <taxon>Chaetocerotales</taxon>
        <taxon>Chaetocerotaceae</taxon>
        <taxon>Chaetoceros</taxon>
    </lineage>
</organism>
<feature type="compositionally biased region" description="Low complexity" evidence="3">
    <location>
        <begin position="38"/>
        <end position="47"/>
    </location>
</feature>
<evidence type="ECO:0000256" key="2">
    <source>
        <dbReference type="PROSITE-ProRule" id="PRU00708"/>
    </source>
</evidence>
<dbReference type="NCBIfam" id="TIGR00756">
    <property type="entry name" value="PPR"/>
    <property type="match status" value="1"/>
</dbReference>
<feature type="signal peptide" evidence="4">
    <location>
        <begin position="1"/>
        <end position="25"/>
    </location>
</feature>
<dbReference type="PANTHER" id="PTHR47942">
    <property type="entry name" value="TETRATRICOPEPTIDE REPEAT (TPR)-LIKE SUPERFAMILY PROTEIN-RELATED"/>
    <property type="match status" value="1"/>
</dbReference>
<sequence>MKPSQVQNQILSTVLLLCLARQIQAFATNKISYSINSSQNAQNSQPSTKPQHQYLPPPAAIPPNTQLLKDQTSNTHGWLDQATLDILDTTRIPIGQLTNDDVDSISGLMANWAKRKSTHSAIQVETLLKRVVDDHNAGNDSVKVTTRMYTMAIDAWAKTGGKKAAERASEIHRGMVEAYKQTGDETIKPSTISYNAVINAWSKSGCDKEAAIQAEGILEEMLDEWRKEKAKLNEESKSTDDDNIKNSDDSKEKDNDDATSGEDDDNEITQDLDEARLDDSIIKPDVVSFTSVIDTWAKSGKKNGAAKAMNLLKRMEQLYAEEGELGMKPNVYTYSACINAFAKSSDSNAPKRAEALLAVMKKAYEAGDMDVKPNVVNYNSVINAWGRCRKEGSAERASEILYSMEDEGVEPDALSYSLVVSAWAHSVNSDATRRAEAALAEMEHWAIEKNKAIDEAFDNGLSDHASSNGQFNKEAGTPPSLPAIRVHLDVECYNTVLIALSRRREDDAAKRAIAILDRMRFLADNGFETVRPNAKSWNSVLNTLSRANDEDSAERAEVLLHDMHNSGVYPDVFSYAALLHAYQKNASPYAAERADDIVRQMEQLYYDGLLTAPPDVYHYTIVCACWARSGNPLAAQRCWEILQHMEKRVELGFSNCKPNTRTFNAVIDAYARGHHVDEAEKLLNEMIERYNNGDNKVKPDGFTFNAVINAWTRSRRKDCGVRAEIILKRLLEFHENGNSDVRPDSRSFSHIIDYYARSRERDAGKKAEWLLLGMIKTYEKGYKDVLPSIFNFSSVISTFAKSREEDAGINAERVLHMLNDFHRKNKVTSLSPNTFVINTVLHAWSKSGHAKAGERTEEILNHMEEEYQLGKLSQQPNTRTYGLVLASWAKSPASNKTEKARAILKKMETQCKSNEHVTMNVHCYNAVINAAAFTEGGLATRLEAFKIATRTLDDLFEARDIDPISSTFGTYIKACGKLSLPRDVVEPAIEKSFNICRDLGLVNDFVLTQILYSTCNTQYEALLGDLLKERDQNEKIDMTHIPNEWKRNVLATLFEDRGEWWKNE</sequence>
<feature type="region of interest" description="Disordered" evidence="3">
    <location>
        <begin position="38"/>
        <end position="64"/>
    </location>
</feature>
<feature type="region of interest" description="Disordered" evidence="3">
    <location>
        <begin position="229"/>
        <end position="275"/>
    </location>
</feature>
<dbReference type="InterPro" id="IPR011990">
    <property type="entry name" value="TPR-like_helical_dom_sf"/>
</dbReference>
<dbReference type="Pfam" id="PF13812">
    <property type="entry name" value="PPR_3"/>
    <property type="match status" value="3"/>
</dbReference>
<reference evidence="5 6" key="1">
    <citation type="journal article" date="2021" name="Sci. Rep.">
        <title>The genome of the diatom Chaetoceros tenuissimus carries an ancient integrated fragment of an extant virus.</title>
        <authorList>
            <person name="Hongo Y."/>
            <person name="Kimura K."/>
            <person name="Takaki Y."/>
            <person name="Yoshida Y."/>
            <person name="Baba S."/>
            <person name="Kobayashi G."/>
            <person name="Nagasaki K."/>
            <person name="Hano T."/>
            <person name="Tomaru Y."/>
        </authorList>
    </citation>
    <scope>NUCLEOTIDE SEQUENCE [LARGE SCALE GENOMIC DNA]</scope>
    <source>
        <strain evidence="5 6">NIES-3715</strain>
    </source>
</reference>
<dbReference type="PROSITE" id="PS51375">
    <property type="entry name" value="PPR"/>
    <property type="match status" value="3"/>
</dbReference>
<dbReference type="Proteomes" id="UP001054902">
    <property type="component" value="Unassembled WGS sequence"/>
</dbReference>
<evidence type="ECO:0008006" key="7">
    <source>
        <dbReference type="Google" id="ProtNLM"/>
    </source>
</evidence>
<feature type="repeat" description="PPR" evidence="2">
    <location>
        <begin position="659"/>
        <end position="689"/>
    </location>
</feature>
<keyword evidence="1" id="KW-0677">Repeat</keyword>
<dbReference type="InterPro" id="IPR002885">
    <property type="entry name" value="PPR_rpt"/>
</dbReference>
<feature type="chain" id="PRO_5041910590" description="Pentacotripeptide-repeat region of PRORP domain-containing protein" evidence="4">
    <location>
        <begin position="26"/>
        <end position="1064"/>
    </location>
</feature>
<gene>
    <name evidence="5" type="ORF">CTEN210_03630</name>
</gene>
<keyword evidence="6" id="KW-1185">Reference proteome</keyword>
<evidence type="ECO:0000313" key="6">
    <source>
        <dbReference type="Proteomes" id="UP001054902"/>
    </source>
</evidence>
<dbReference type="InterPro" id="IPR051222">
    <property type="entry name" value="PPR/CCM1_RNA-binding"/>
</dbReference>
<feature type="repeat" description="PPR" evidence="2">
    <location>
        <begin position="374"/>
        <end position="411"/>
    </location>
</feature>
<dbReference type="Gene3D" id="1.25.40.10">
    <property type="entry name" value="Tetratricopeptide repeat domain"/>
    <property type="match status" value="6"/>
</dbReference>
<dbReference type="AlphaFoldDB" id="A0AAD3CLA7"/>
<dbReference type="PANTHER" id="PTHR47942:SF63">
    <property type="entry name" value="PENTATRICOPEPTIDE REPEAT-CONTAINING PROTEIN"/>
    <property type="match status" value="1"/>
</dbReference>